<dbReference type="GO" id="GO:0008234">
    <property type="term" value="F:cysteine-type peptidase activity"/>
    <property type="evidence" value="ECO:0007669"/>
    <property type="project" value="UniProtKB-KW"/>
</dbReference>
<evidence type="ECO:0000256" key="2">
    <source>
        <dbReference type="ARBA" id="ARBA00022670"/>
    </source>
</evidence>
<keyword evidence="6" id="KW-0812">Transmembrane</keyword>
<feature type="transmembrane region" description="Helical" evidence="6">
    <location>
        <begin position="27"/>
        <end position="47"/>
    </location>
</feature>
<evidence type="ECO:0000259" key="8">
    <source>
        <dbReference type="PROSITE" id="PS51935"/>
    </source>
</evidence>
<dbReference type="GeneID" id="86941600"/>
<feature type="region of interest" description="Disordered" evidence="5">
    <location>
        <begin position="57"/>
        <end position="82"/>
    </location>
</feature>
<evidence type="ECO:0000256" key="3">
    <source>
        <dbReference type="ARBA" id="ARBA00022801"/>
    </source>
</evidence>
<dbReference type="SUPFAM" id="SSF54001">
    <property type="entry name" value="Cysteine proteinases"/>
    <property type="match status" value="1"/>
</dbReference>
<dbReference type="Gene3D" id="3.90.1720.10">
    <property type="entry name" value="endopeptidase domain like (from Nostoc punctiforme)"/>
    <property type="match status" value="1"/>
</dbReference>
<feature type="domain" description="SH3b" evidence="7">
    <location>
        <begin position="252"/>
        <end position="316"/>
    </location>
</feature>
<evidence type="ECO:0000256" key="1">
    <source>
        <dbReference type="ARBA" id="ARBA00007074"/>
    </source>
</evidence>
<gene>
    <name evidence="9" type="ORF">HMPREF9623_01883</name>
</gene>
<dbReference type="EMBL" id="AGEL01000014">
    <property type="protein sequence ID" value="EHO15972.1"/>
    <property type="molecule type" value="Genomic_DNA"/>
</dbReference>
<dbReference type="InterPro" id="IPR036028">
    <property type="entry name" value="SH3-like_dom_sf"/>
</dbReference>
<name>A0AA36Y3V0_9FIRM</name>
<evidence type="ECO:0000256" key="5">
    <source>
        <dbReference type="SAM" id="MobiDB-lite"/>
    </source>
</evidence>
<dbReference type="SMART" id="SM00287">
    <property type="entry name" value="SH3b"/>
    <property type="match status" value="4"/>
</dbReference>
<evidence type="ECO:0008006" key="11">
    <source>
        <dbReference type="Google" id="ProtNLM"/>
    </source>
</evidence>
<dbReference type="PROSITE" id="PS51781">
    <property type="entry name" value="SH3B"/>
    <property type="match status" value="1"/>
</dbReference>
<dbReference type="PANTHER" id="PTHR47053:SF1">
    <property type="entry name" value="MUREIN DD-ENDOPEPTIDASE MEPH-RELATED"/>
    <property type="match status" value="1"/>
</dbReference>
<dbReference type="InterPro" id="IPR000064">
    <property type="entry name" value="NLP_P60_dom"/>
</dbReference>
<comment type="similarity">
    <text evidence="1">Belongs to the peptidase C40 family.</text>
</comment>
<dbReference type="SUPFAM" id="SSF50044">
    <property type="entry name" value="SH3-domain"/>
    <property type="match status" value="1"/>
</dbReference>
<keyword evidence="6" id="KW-0472">Membrane</keyword>
<evidence type="ECO:0000313" key="10">
    <source>
        <dbReference type="Proteomes" id="UP000018466"/>
    </source>
</evidence>
<dbReference type="Pfam" id="PF00877">
    <property type="entry name" value="NLPC_P60"/>
    <property type="match status" value="1"/>
</dbReference>
<evidence type="ECO:0000313" key="9">
    <source>
        <dbReference type="EMBL" id="EHO15972.1"/>
    </source>
</evidence>
<protein>
    <recommendedName>
        <fullName evidence="11">Hydrolase Nlp/P60</fullName>
    </recommendedName>
</protein>
<dbReference type="Gene3D" id="2.30.30.40">
    <property type="entry name" value="SH3 Domains"/>
    <property type="match status" value="4"/>
</dbReference>
<dbReference type="AlphaFoldDB" id="A0AA36Y3V0"/>
<dbReference type="InterPro" id="IPR051202">
    <property type="entry name" value="Peptidase_C40"/>
</dbReference>
<proteinExistence type="inferred from homology"/>
<organism evidence="9 10">
    <name type="scientific">Stomatobaculum longum</name>
    <dbReference type="NCBI Taxonomy" id="796942"/>
    <lineage>
        <taxon>Bacteria</taxon>
        <taxon>Bacillati</taxon>
        <taxon>Bacillota</taxon>
        <taxon>Clostridia</taxon>
        <taxon>Lachnospirales</taxon>
        <taxon>Lachnospiraceae</taxon>
        <taxon>Stomatobaculum</taxon>
    </lineage>
</organism>
<dbReference type="GO" id="GO:0006508">
    <property type="term" value="P:proteolysis"/>
    <property type="evidence" value="ECO:0007669"/>
    <property type="project" value="UniProtKB-KW"/>
</dbReference>
<comment type="caution">
    <text evidence="9">The sequence shown here is derived from an EMBL/GenBank/DDBJ whole genome shotgun (WGS) entry which is preliminary data.</text>
</comment>
<keyword evidence="2" id="KW-0645">Protease</keyword>
<keyword evidence="6" id="KW-1133">Transmembrane helix</keyword>
<dbReference type="PANTHER" id="PTHR47053">
    <property type="entry name" value="MUREIN DD-ENDOPEPTIDASE MEPH-RELATED"/>
    <property type="match status" value="1"/>
</dbReference>
<dbReference type="InterPro" id="IPR003646">
    <property type="entry name" value="SH3-like_bac-type"/>
</dbReference>
<evidence type="ECO:0000256" key="6">
    <source>
        <dbReference type="SAM" id="Phobius"/>
    </source>
</evidence>
<dbReference type="PROSITE" id="PS51935">
    <property type="entry name" value="NLPC_P60"/>
    <property type="match status" value="1"/>
</dbReference>
<accession>A0AA36Y3V0</accession>
<feature type="domain" description="NlpC/P60" evidence="8">
    <location>
        <begin position="409"/>
        <end position="530"/>
    </location>
</feature>
<sequence>MNNDPRKNLGGGLTPQKRRRRRAATTAQKTAAGLGAVLLVFGTVFFVQGRSGKGARNRSAAQNAAHASTAAGESIEATLSPEESRAAELEANARTVVDGYHNLGIVNVEGYLNMHKEGSQKSEINGKLYGGSACEILDKTADGWYHISSGGFEGYVHSDYVKTGEEAKTLALQNVKRRAIVKADKLNIRSAPSKDADSVGTALQYERYEVLGEENGFVKTRSGYISADYVEIRDCLNEARKQDLRAMVLNMYDNLGVSEVTGYLNIREEPKEDGKIIGKLTSKAGCDVLENANGWLKIKSGGITGYVKAEYIATGEQAKEEAMQNASLMAIVHTDVLNARSEPKEDSAIWTQINNSERYPVVEQLDGWVKLELEEGDDVFVKSEYVDVRYALNEAIHFSPQEEAEHVSLSRRQQIVNFALQYLGNPYIWGGTSLEHGCDCSGFTMKVMEHYGVSLPHYSGSQAQMGKKVTKDEMRPGDLVFYSNSRGTINHVGIYIGNGQIVNAASRRSGIKISTWNYRTPRAIRNVLGD</sequence>
<feature type="compositionally biased region" description="Low complexity" evidence="5">
    <location>
        <begin position="57"/>
        <end position="71"/>
    </location>
</feature>
<dbReference type="Pfam" id="PF08239">
    <property type="entry name" value="SH3_3"/>
    <property type="match status" value="4"/>
</dbReference>
<dbReference type="InterPro" id="IPR038765">
    <property type="entry name" value="Papain-like_cys_pep_sf"/>
</dbReference>
<evidence type="ECO:0000259" key="7">
    <source>
        <dbReference type="PROSITE" id="PS51781"/>
    </source>
</evidence>
<keyword evidence="10" id="KW-1185">Reference proteome</keyword>
<keyword evidence="4" id="KW-0788">Thiol protease</keyword>
<dbReference type="Proteomes" id="UP000018466">
    <property type="component" value="Unassembled WGS sequence"/>
</dbReference>
<dbReference type="RefSeq" id="WP_009533701.1">
    <property type="nucleotide sequence ID" value="NZ_JH590864.1"/>
</dbReference>
<feature type="region of interest" description="Disordered" evidence="5">
    <location>
        <begin position="1"/>
        <end position="23"/>
    </location>
</feature>
<reference evidence="9 10" key="1">
    <citation type="submission" date="2011-10" db="EMBL/GenBank/DDBJ databases">
        <title>The Genome Sequence of Lachnospiraceae bacterium ACC2.</title>
        <authorList>
            <consortium name="The Broad Institute Genome Sequencing Platform"/>
            <person name="Earl A."/>
            <person name="Ward D."/>
            <person name="Feldgarden M."/>
            <person name="Gevers D."/>
            <person name="Sizova M."/>
            <person name="Hazen A."/>
            <person name="Epstein S."/>
            <person name="Young S.K."/>
            <person name="Zeng Q."/>
            <person name="Gargeya S."/>
            <person name="Fitzgerald M."/>
            <person name="Haas B."/>
            <person name="Abouelleil A."/>
            <person name="Alvarado L."/>
            <person name="Arachchi H.M."/>
            <person name="Berlin A."/>
            <person name="Brown A."/>
            <person name="Chapman S.B."/>
            <person name="Chen Z."/>
            <person name="Dunbar C."/>
            <person name="Freedman E."/>
            <person name="Gearin G."/>
            <person name="Goldberg J."/>
            <person name="Griggs A."/>
            <person name="Gujja S."/>
            <person name="Heiman D."/>
            <person name="Howarth C."/>
            <person name="Larson L."/>
            <person name="Lui A."/>
            <person name="MacDonald P.J.P."/>
            <person name="Montmayeur A."/>
            <person name="Murphy C."/>
            <person name="Neiman D."/>
            <person name="Pearson M."/>
            <person name="Priest M."/>
            <person name="Roberts A."/>
            <person name="Saif S."/>
            <person name="Shea T."/>
            <person name="Shenoy N."/>
            <person name="Sisk P."/>
            <person name="Stolte C."/>
            <person name="Sykes S."/>
            <person name="Wortman J."/>
            <person name="Nusbaum C."/>
            <person name="Birren B."/>
        </authorList>
    </citation>
    <scope>NUCLEOTIDE SEQUENCE [LARGE SCALE GENOMIC DNA]</scope>
    <source>
        <strain evidence="9 10">ACC2</strain>
    </source>
</reference>
<evidence type="ECO:0000256" key="4">
    <source>
        <dbReference type="ARBA" id="ARBA00022807"/>
    </source>
</evidence>
<keyword evidence="3" id="KW-0378">Hydrolase</keyword>